<gene>
    <name evidence="2" type="ORF">HINF_LOCUS66459</name>
    <name evidence="3" type="ORF">HINF_LOCUS8226</name>
</gene>
<comment type="caution">
    <text evidence="2">The sequence shown here is derived from an EMBL/GenBank/DDBJ whole genome shotgun (WGS) entry which is preliminary data.</text>
</comment>
<dbReference type="Proteomes" id="UP001642409">
    <property type="component" value="Unassembled WGS sequence"/>
</dbReference>
<feature type="region of interest" description="Disordered" evidence="1">
    <location>
        <begin position="82"/>
        <end position="156"/>
    </location>
</feature>
<proteinExistence type="predicted"/>
<feature type="compositionally biased region" description="Polar residues" evidence="1">
    <location>
        <begin position="82"/>
        <end position="122"/>
    </location>
</feature>
<reference evidence="3 4" key="2">
    <citation type="submission" date="2024-07" db="EMBL/GenBank/DDBJ databases">
        <authorList>
            <person name="Akdeniz Z."/>
        </authorList>
    </citation>
    <scope>NUCLEOTIDE SEQUENCE [LARGE SCALE GENOMIC DNA]</scope>
</reference>
<organism evidence="2">
    <name type="scientific">Hexamita inflata</name>
    <dbReference type="NCBI Taxonomy" id="28002"/>
    <lineage>
        <taxon>Eukaryota</taxon>
        <taxon>Metamonada</taxon>
        <taxon>Diplomonadida</taxon>
        <taxon>Hexamitidae</taxon>
        <taxon>Hexamitinae</taxon>
        <taxon>Hexamita</taxon>
    </lineage>
</organism>
<dbReference type="AlphaFoldDB" id="A0AA86RVS9"/>
<protein>
    <submittedName>
        <fullName evidence="3">Hypothetical_protein</fullName>
    </submittedName>
</protein>
<evidence type="ECO:0000313" key="3">
    <source>
        <dbReference type="EMBL" id="CAL5984691.1"/>
    </source>
</evidence>
<evidence type="ECO:0000313" key="2">
    <source>
        <dbReference type="EMBL" id="CAI9978814.1"/>
    </source>
</evidence>
<sequence length="171" mass="19532">MVDQTEEIGSIPINKRWNTRYQYIPRKILRQRSQMPHNHEIQVNMSTQTQPPQATHNTDNTQTNQGAISIPKQVVVNNFNCNNTSFSGQSKSQSTNKSEVTRKSQSTTFQTNCPEASFQIRTPVQKPKEAPQAPLPQETKKTQSQIPLVKSKHTSEYSVAQNLSQRVQYNY</sequence>
<dbReference type="EMBL" id="CAXDID020000017">
    <property type="protein sequence ID" value="CAL5984691.1"/>
    <property type="molecule type" value="Genomic_DNA"/>
</dbReference>
<accession>A0AA86RVS9</accession>
<keyword evidence="4" id="KW-1185">Reference proteome</keyword>
<dbReference type="EMBL" id="CATOUU010001186">
    <property type="protein sequence ID" value="CAI9978814.1"/>
    <property type="molecule type" value="Genomic_DNA"/>
</dbReference>
<evidence type="ECO:0000313" key="4">
    <source>
        <dbReference type="Proteomes" id="UP001642409"/>
    </source>
</evidence>
<reference evidence="2" key="1">
    <citation type="submission" date="2023-06" db="EMBL/GenBank/DDBJ databases">
        <authorList>
            <person name="Kurt Z."/>
        </authorList>
    </citation>
    <scope>NUCLEOTIDE SEQUENCE</scope>
</reference>
<name>A0AA86RVS9_9EUKA</name>
<evidence type="ECO:0000256" key="1">
    <source>
        <dbReference type="SAM" id="MobiDB-lite"/>
    </source>
</evidence>